<organism evidence="21 22">
    <name type="scientific">Marchantia polymorpha subsp. ruderalis</name>
    <dbReference type="NCBI Taxonomy" id="1480154"/>
    <lineage>
        <taxon>Eukaryota</taxon>
        <taxon>Viridiplantae</taxon>
        <taxon>Streptophyta</taxon>
        <taxon>Embryophyta</taxon>
        <taxon>Marchantiophyta</taxon>
        <taxon>Marchantiopsida</taxon>
        <taxon>Marchantiidae</taxon>
        <taxon>Marchantiales</taxon>
        <taxon>Marchantiaceae</taxon>
        <taxon>Marchantia</taxon>
    </lineage>
</organism>
<dbReference type="SMART" id="SM00220">
    <property type="entry name" value="S_TKc"/>
    <property type="match status" value="1"/>
</dbReference>
<evidence type="ECO:0000256" key="6">
    <source>
        <dbReference type="ARBA" id="ARBA00022679"/>
    </source>
</evidence>
<dbReference type="GO" id="GO:0005524">
    <property type="term" value="F:ATP binding"/>
    <property type="evidence" value="ECO:0007669"/>
    <property type="project" value="UniProtKB-UniRule"/>
</dbReference>
<feature type="region of interest" description="Disordered" evidence="17">
    <location>
        <begin position="539"/>
        <end position="577"/>
    </location>
</feature>
<evidence type="ECO:0000256" key="15">
    <source>
        <dbReference type="PROSITE-ProRule" id="PRU10141"/>
    </source>
</evidence>
<keyword evidence="16" id="KW-0175">Coiled coil</keyword>
<evidence type="ECO:0000256" key="12">
    <source>
        <dbReference type="ARBA" id="ARBA00023170"/>
    </source>
</evidence>
<dbReference type="EC" id="2.7.11.1" evidence="2"/>
<feature type="region of interest" description="Disordered" evidence="17">
    <location>
        <begin position="373"/>
        <end position="397"/>
    </location>
</feature>
<feature type="binding site" evidence="15">
    <location>
        <position position="619"/>
    </location>
    <ligand>
        <name>ATP</name>
        <dbReference type="ChEBI" id="CHEBI:30616"/>
    </ligand>
</feature>
<keyword evidence="3" id="KW-0723">Serine/threonine-protein kinase</keyword>
<dbReference type="Pfam" id="PF13426">
    <property type="entry name" value="PAS_9"/>
    <property type="match status" value="1"/>
</dbReference>
<dbReference type="InterPro" id="IPR008271">
    <property type="entry name" value="Ser/Thr_kinase_AS"/>
</dbReference>
<evidence type="ECO:0000256" key="16">
    <source>
        <dbReference type="SAM" id="Coils"/>
    </source>
</evidence>
<dbReference type="Gene3D" id="1.10.510.10">
    <property type="entry name" value="Transferase(Phosphotransferase) domain 1"/>
    <property type="match status" value="1"/>
</dbReference>
<dbReference type="InterPro" id="IPR000700">
    <property type="entry name" value="PAS-assoc_C"/>
</dbReference>
<feature type="coiled-coil region" evidence="16">
    <location>
        <begin position="155"/>
        <end position="199"/>
    </location>
</feature>
<keyword evidence="22" id="KW-1185">Reference proteome</keyword>
<gene>
    <name evidence="21" type="ORF">AXG93_2116s1370</name>
</gene>
<evidence type="ECO:0000256" key="13">
    <source>
        <dbReference type="ARBA" id="ARBA00047899"/>
    </source>
</evidence>
<evidence type="ECO:0000256" key="9">
    <source>
        <dbReference type="ARBA" id="ARBA00022840"/>
    </source>
</evidence>
<dbReference type="NCBIfam" id="TIGR00229">
    <property type="entry name" value="sensory_box"/>
    <property type="match status" value="1"/>
</dbReference>
<keyword evidence="6" id="KW-0808">Transferase</keyword>
<dbReference type="PROSITE" id="PS00107">
    <property type="entry name" value="PROTEIN_KINASE_ATP"/>
    <property type="match status" value="1"/>
</dbReference>
<dbReference type="PROSITE" id="PS00108">
    <property type="entry name" value="PROTEIN_KINASE_ST"/>
    <property type="match status" value="1"/>
</dbReference>
<dbReference type="EMBL" id="LVLJ01003422">
    <property type="protein sequence ID" value="OAE21522.1"/>
    <property type="molecule type" value="Genomic_DNA"/>
</dbReference>
<evidence type="ECO:0000256" key="11">
    <source>
        <dbReference type="ARBA" id="ARBA00023136"/>
    </source>
</evidence>
<name>A0A176VMG0_MARPO</name>
<sequence>MSAALPQDRRAEQEEGEEEQRSAEGWGRRVQKGDGKRLALFSGGRGMENQKEEEEDHRCRGGRGGGGIWTEDEDLGAIVVGIDSWPRCWTQGIFSLCAKWWKSTDLARSRVERLWLIGKRAGRGDREYRRDIGSPEQSSRMSMLQSEKSLGKEDCISMMQKMAEMEAEHADLKNRLQKLAELEASHEQLRKRVEDALRGTDRPALIAPAPGASAAQDPLKPLVPTTSDIAARTSRMMVQGDSAVPGAMPSEFNSYILQSMGQSVHVFLPSGQIIYWNRMAEQLFGYTEREAIGQNVLELLCSEDTYQVASQLVARISMGESWTGQFPLRRRSGEEFMAMVTDTPMIDDRGRIVGIIAVSSDARPYRNQFNNLTNRALGSSESSDSDSQFGHRRKPKVEWQQPWQIPFASTIADLASKVISKLKVKEVGVEKEGGSNNSQSSESFDHQRFTEQSGAGNNVSPPESPASKKCSTEGGSVGSGLNIPRILTGQAEAWISKTGLTWPWGGERYNSGHQKEANDDSAPVACSLDSWSERKLFKGGGDASATNPDSPCNFNSASSSTSSNAESSTAGSSRTELEVLESSDCEILWEDLVLGEQIGQGSSGTVYHALWLGSDVAVKVFSEQEYSLELLEDFKKEVAIMKRLRHPNVLLFMGAVTAPEHLSIVTEFLPRGSLFRLLHRNTPGLDWKRRLKMALDIARGLNYLHHTTPPIIHRDLKSSNLLVDKNWTVKVGDFGLSRIKHSTFLTAKSGRGTPQWMAPEVLRNEPSNETSDVYSFGVILWELATEEIPWNGLNPMQVVGAVGFMNRRLQIPDNVDPQYVELIEQCWDSDPHARPSFTKLVNILKDMQKSALAATQNPISMARQTRPS</sequence>
<dbReference type="SUPFAM" id="SSF55785">
    <property type="entry name" value="PYP-like sensor domain (PAS domain)"/>
    <property type="match status" value="1"/>
</dbReference>
<evidence type="ECO:0000256" key="10">
    <source>
        <dbReference type="ARBA" id="ARBA00022991"/>
    </source>
</evidence>
<evidence type="ECO:0000256" key="17">
    <source>
        <dbReference type="SAM" id="MobiDB-lite"/>
    </source>
</evidence>
<keyword evidence="8" id="KW-0418">Kinase</keyword>
<dbReference type="Gene3D" id="3.30.200.20">
    <property type="entry name" value="Phosphorylase Kinase, domain 1"/>
    <property type="match status" value="1"/>
</dbReference>
<dbReference type="SUPFAM" id="SSF56112">
    <property type="entry name" value="Protein kinase-like (PK-like)"/>
    <property type="match status" value="1"/>
</dbReference>
<feature type="region of interest" description="Disordered" evidence="17">
    <location>
        <begin position="127"/>
        <end position="146"/>
    </location>
</feature>
<dbReference type="InterPro" id="IPR011009">
    <property type="entry name" value="Kinase-like_dom_sf"/>
</dbReference>
<dbReference type="PANTHER" id="PTHR44329:SF47">
    <property type="entry name" value="SERINE_THREONINE-PROTEIN KINASE ROCO5-RELATED"/>
    <property type="match status" value="1"/>
</dbReference>
<feature type="domain" description="PAC" evidence="20">
    <location>
        <begin position="322"/>
        <end position="374"/>
    </location>
</feature>
<dbReference type="FunFam" id="3.30.200.20:FF:000329">
    <property type="entry name" value="PAS domain-containing protein tyrosine kinase"/>
    <property type="match status" value="1"/>
</dbReference>
<keyword evidence="11" id="KW-0472">Membrane</keyword>
<proteinExistence type="predicted"/>
<dbReference type="GO" id="GO:0004674">
    <property type="term" value="F:protein serine/threonine kinase activity"/>
    <property type="evidence" value="ECO:0007669"/>
    <property type="project" value="UniProtKB-KW"/>
</dbReference>
<dbReference type="PROSITE" id="PS50113">
    <property type="entry name" value="PAC"/>
    <property type="match status" value="1"/>
</dbReference>
<evidence type="ECO:0000256" key="8">
    <source>
        <dbReference type="ARBA" id="ARBA00022777"/>
    </source>
</evidence>
<dbReference type="PANTHER" id="PTHR44329">
    <property type="entry name" value="SERINE/THREONINE-PROTEIN KINASE TNNI3K-RELATED"/>
    <property type="match status" value="1"/>
</dbReference>
<evidence type="ECO:0000256" key="1">
    <source>
        <dbReference type="ARBA" id="ARBA00004370"/>
    </source>
</evidence>
<dbReference type="Pfam" id="PF07714">
    <property type="entry name" value="PK_Tyr_Ser-Thr"/>
    <property type="match status" value="1"/>
</dbReference>
<dbReference type="InterPro" id="IPR035965">
    <property type="entry name" value="PAS-like_dom_sf"/>
</dbReference>
<keyword evidence="9 15" id="KW-0067">ATP-binding</keyword>
<evidence type="ECO:0000259" key="19">
    <source>
        <dbReference type="PROSITE" id="PS50112"/>
    </source>
</evidence>
<comment type="catalytic activity">
    <reaction evidence="14">
        <text>L-seryl-[protein] + ATP = O-phospho-L-seryl-[protein] + ADP + H(+)</text>
        <dbReference type="Rhea" id="RHEA:17989"/>
        <dbReference type="Rhea" id="RHEA-COMP:9863"/>
        <dbReference type="Rhea" id="RHEA-COMP:11604"/>
        <dbReference type="ChEBI" id="CHEBI:15378"/>
        <dbReference type="ChEBI" id="CHEBI:29999"/>
        <dbReference type="ChEBI" id="CHEBI:30616"/>
        <dbReference type="ChEBI" id="CHEBI:83421"/>
        <dbReference type="ChEBI" id="CHEBI:456216"/>
        <dbReference type="EC" id="2.7.11.1"/>
    </reaction>
</comment>
<comment type="catalytic activity">
    <reaction evidence="13">
        <text>L-threonyl-[protein] + ATP = O-phospho-L-threonyl-[protein] + ADP + H(+)</text>
        <dbReference type="Rhea" id="RHEA:46608"/>
        <dbReference type="Rhea" id="RHEA-COMP:11060"/>
        <dbReference type="Rhea" id="RHEA-COMP:11605"/>
        <dbReference type="ChEBI" id="CHEBI:15378"/>
        <dbReference type="ChEBI" id="CHEBI:30013"/>
        <dbReference type="ChEBI" id="CHEBI:30616"/>
        <dbReference type="ChEBI" id="CHEBI:61977"/>
        <dbReference type="ChEBI" id="CHEBI:456216"/>
        <dbReference type="EC" id="2.7.11.1"/>
    </reaction>
</comment>
<evidence type="ECO:0000256" key="5">
    <source>
        <dbReference type="ARBA" id="ARBA00022606"/>
    </source>
</evidence>
<dbReference type="InterPro" id="IPR051681">
    <property type="entry name" value="Ser/Thr_Kinases-Pseudokinases"/>
</dbReference>
<feature type="compositionally biased region" description="Polar residues" evidence="17">
    <location>
        <begin position="544"/>
        <end position="554"/>
    </location>
</feature>
<dbReference type="Gene3D" id="3.30.450.20">
    <property type="entry name" value="PAS domain"/>
    <property type="match status" value="1"/>
</dbReference>
<feature type="compositionally biased region" description="Polar residues" evidence="17">
    <location>
        <begin position="135"/>
        <end position="146"/>
    </location>
</feature>
<dbReference type="GO" id="GO:0016020">
    <property type="term" value="C:membrane"/>
    <property type="evidence" value="ECO:0007669"/>
    <property type="project" value="UniProtKB-SubCell"/>
</dbReference>
<dbReference type="AlphaFoldDB" id="A0A176VMG0"/>
<dbReference type="CDD" id="cd13999">
    <property type="entry name" value="STKc_MAP3K-like"/>
    <property type="match status" value="1"/>
</dbReference>
<dbReference type="PRINTS" id="PR00109">
    <property type="entry name" value="TYRKINASE"/>
</dbReference>
<dbReference type="FunFam" id="1.10.510.10:FF:000476">
    <property type="entry name" value="PAS domain-containing protein tyrosine kinase family protein"/>
    <property type="match status" value="1"/>
</dbReference>
<evidence type="ECO:0000256" key="4">
    <source>
        <dbReference type="ARBA" id="ARBA00022543"/>
    </source>
</evidence>
<evidence type="ECO:0000259" key="18">
    <source>
        <dbReference type="PROSITE" id="PS50011"/>
    </source>
</evidence>
<evidence type="ECO:0000256" key="14">
    <source>
        <dbReference type="ARBA" id="ARBA00048679"/>
    </source>
</evidence>
<dbReference type="PROSITE" id="PS50011">
    <property type="entry name" value="PROTEIN_KINASE_DOM"/>
    <property type="match status" value="1"/>
</dbReference>
<feature type="region of interest" description="Disordered" evidence="17">
    <location>
        <begin position="1"/>
        <end position="65"/>
    </location>
</feature>
<reference evidence="21" key="1">
    <citation type="submission" date="2016-03" db="EMBL/GenBank/DDBJ databases">
        <title>Mechanisms controlling the formation of the plant cell surface in tip-growing cells are functionally conserved among land plants.</title>
        <authorList>
            <person name="Honkanen S."/>
            <person name="Jones V.A."/>
            <person name="Morieri G."/>
            <person name="Champion C."/>
            <person name="Hetherington A.J."/>
            <person name="Kelly S."/>
            <person name="Saint-Marcoux D."/>
            <person name="Proust H."/>
            <person name="Prescott H."/>
            <person name="Dolan L."/>
        </authorList>
    </citation>
    <scope>NUCLEOTIDE SEQUENCE [LARGE SCALE GENOMIC DNA]</scope>
    <source>
        <tissue evidence="21">Whole gametophyte</tissue>
    </source>
</reference>
<feature type="domain" description="PAS" evidence="19">
    <location>
        <begin position="256"/>
        <end position="319"/>
    </location>
</feature>
<dbReference type="SMART" id="SM00091">
    <property type="entry name" value="PAS"/>
    <property type="match status" value="1"/>
</dbReference>
<keyword evidence="12" id="KW-0675">Receptor</keyword>
<dbReference type="InterPro" id="IPR000719">
    <property type="entry name" value="Prot_kinase_dom"/>
</dbReference>
<keyword evidence="7 15" id="KW-0547">Nucleotide-binding</keyword>
<keyword evidence="4" id="KW-0600">Photoreceptor protein</keyword>
<accession>A0A176VMG0</accession>
<dbReference type="InterPro" id="IPR017441">
    <property type="entry name" value="Protein_kinase_ATP_BS"/>
</dbReference>
<evidence type="ECO:0000256" key="2">
    <source>
        <dbReference type="ARBA" id="ARBA00012513"/>
    </source>
</evidence>
<evidence type="ECO:0000259" key="20">
    <source>
        <dbReference type="PROSITE" id="PS50113"/>
    </source>
</evidence>
<dbReference type="CDD" id="cd00130">
    <property type="entry name" value="PAS"/>
    <property type="match status" value="1"/>
</dbReference>
<comment type="caution">
    <text evidence="21">The sequence shown here is derived from an EMBL/GenBank/DDBJ whole genome shotgun (WGS) entry which is preliminary data.</text>
</comment>
<feature type="compositionally biased region" description="Polar residues" evidence="17">
    <location>
        <begin position="450"/>
        <end position="461"/>
    </location>
</feature>
<dbReference type="PROSITE" id="PS50112">
    <property type="entry name" value="PAS"/>
    <property type="match status" value="1"/>
</dbReference>
<dbReference type="InterPro" id="IPR000014">
    <property type="entry name" value="PAS"/>
</dbReference>
<dbReference type="Proteomes" id="UP000077202">
    <property type="component" value="Unassembled WGS sequence"/>
</dbReference>
<keyword evidence="5" id="KW-0716">Sensory transduction</keyword>
<evidence type="ECO:0000313" key="22">
    <source>
        <dbReference type="Proteomes" id="UP000077202"/>
    </source>
</evidence>
<protein>
    <recommendedName>
        <fullName evidence="2">non-specific serine/threonine protein kinase</fullName>
        <ecNumber evidence="2">2.7.11.1</ecNumber>
    </recommendedName>
</protein>
<feature type="compositionally biased region" description="Low complexity" evidence="17">
    <location>
        <begin position="555"/>
        <end position="573"/>
    </location>
</feature>
<dbReference type="InterPro" id="IPR001245">
    <property type="entry name" value="Ser-Thr/Tyr_kinase_cat_dom"/>
</dbReference>
<evidence type="ECO:0000256" key="3">
    <source>
        <dbReference type="ARBA" id="ARBA00022527"/>
    </source>
</evidence>
<evidence type="ECO:0000313" key="21">
    <source>
        <dbReference type="EMBL" id="OAE21522.1"/>
    </source>
</evidence>
<comment type="subcellular location">
    <subcellularLocation>
        <location evidence="1">Membrane</location>
    </subcellularLocation>
</comment>
<feature type="region of interest" description="Disordered" evidence="17">
    <location>
        <begin position="428"/>
        <end position="481"/>
    </location>
</feature>
<dbReference type="GO" id="GO:0009882">
    <property type="term" value="F:blue light photoreceptor activity"/>
    <property type="evidence" value="ECO:0007669"/>
    <property type="project" value="UniProtKB-ARBA"/>
</dbReference>
<feature type="domain" description="Protein kinase" evidence="18">
    <location>
        <begin position="592"/>
        <end position="852"/>
    </location>
</feature>
<keyword evidence="10" id="KW-0157">Chromophore</keyword>
<evidence type="ECO:0000256" key="7">
    <source>
        <dbReference type="ARBA" id="ARBA00022741"/>
    </source>
</evidence>